<dbReference type="PANTHER" id="PTHR46797:SF1">
    <property type="entry name" value="METHYLPHOSPHONATE SYNTHASE"/>
    <property type="match status" value="1"/>
</dbReference>
<dbReference type="CDD" id="cd00093">
    <property type="entry name" value="HTH_XRE"/>
    <property type="match status" value="1"/>
</dbReference>
<evidence type="ECO:0000259" key="2">
    <source>
        <dbReference type="PROSITE" id="PS50943"/>
    </source>
</evidence>
<proteinExistence type="predicted"/>
<dbReference type="EMBL" id="JBIYEW010000003">
    <property type="protein sequence ID" value="MFK4637269.1"/>
    <property type="molecule type" value="Genomic_DNA"/>
</dbReference>
<keyword evidence="4" id="KW-1185">Reference proteome</keyword>
<dbReference type="Proteomes" id="UP001620520">
    <property type="component" value="Unassembled WGS sequence"/>
</dbReference>
<accession>A0ABW8MZT9</accession>
<dbReference type="RefSeq" id="WP_404593235.1">
    <property type="nucleotide sequence ID" value="NZ_JBIYEW010000003.1"/>
</dbReference>
<dbReference type="Pfam" id="PF01381">
    <property type="entry name" value="HTH_3"/>
    <property type="match status" value="1"/>
</dbReference>
<name>A0ABW8MZT9_9MICC</name>
<dbReference type="InterPro" id="IPR050807">
    <property type="entry name" value="TransReg_Diox_bact_type"/>
</dbReference>
<organism evidence="3 4">
    <name type="scientific">Paenarthrobacter histidinolovorans</name>
    <dbReference type="NCBI Taxonomy" id="43664"/>
    <lineage>
        <taxon>Bacteria</taxon>
        <taxon>Bacillati</taxon>
        <taxon>Actinomycetota</taxon>
        <taxon>Actinomycetes</taxon>
        <taxon>Micrococcales</taxon>
        <taxon>Micrococcaceae</taxon>
        <taxon>Paenarthrobacter</taxon>
    </lineage>
</organism>
<dbReference type="InterPro" id="IPR010982">
    <property type="entry name" value="Lambda_DNA-bd_dom_sf"/>
</dbReference>
<reference evidence="3 4" key="1">
    <citation type="submission" date="2024-10" db="EMBL/GenBank/DDBJ databases">
        <title>Novel secondary metabolite-producing bacteria for plant disease control.</title>
        <authorList>
            <person name="Chevrette M."/>
        </authorList>
    </citation>
    <scope>NUCLEOTIDE SEQUENCE [LARGE SCALE GENOMIC DNA]</scope>
    <source>
        <strain evidence="3 4">J30 TE3557</strain>
    </source>
</reference>
<dbReference type="PROSITE" id="PS50943">
    <property type="entry name" value="HTH_CROC1"/>
    <property type="match status" value="1"/>
</dbReference>
<dbReference type="InterPro" id="IPR001387">
    <property type="entry name" value="Cro/C1-type_HTH"/>
</dbReference>
<evidence type="ECO:0000256" key="1">
    <source>
        <dbReference type="ARBA" id="ARBA00023125"/>
    </source>
</evidence>
<comment type="caution">
    <text evidence="3">The sequence shown here is derived from an EMBL/GenBank/DDBJ whole genome shotgun (WGS) entry which is preliminary data.</text>
</comment>
<keyword evidence="1" id="KW-0238">DNA-binding</keyword>
<feature type="domain" description="HTH cro/C1-type" evidence="2">
    <location>
        <begin position="10"/>
        <end position="64"/>
    </location>
</feature>
<dbReference type="PANTHER" id="PTHR46797">
    <property type="entry name" value="HTH-TYPE TRANSCRIPTIONAL REGULATOR"/>
    <property type="match status" value="1"/>
</dbReference>
<sequence length="111" mass="11972">MATADLGRRIAVRRAEAGRSQRDLEAETGISQSTLARIESGLRTPRMDEIISIAWALGCPAEALLAENPVRDRVLVASRANLPTADAAEVKRKLTQFLEMDAYLASHGIGA</sequence>
<dbReference type="Gene3D" id="1.10.260.40">
    <property type="entry name" value="lambda repressor-like DNA-binding domains"/>
    <property type="match status" value="1"/>
</dbReference>
<dbReference type="SMART" id="SM00530">
    <property type="entry name" value="HTH_XRE"/>
    <property type="match status" value="1"/>
</dbReference>
<evidence type="ECO:0000313" key="4">
    <source>
        <dbReference type="Proteomes" id="UP001620520"/>
    </source>
</evidence>
<dbReference type="SUPFAM" id="SSF47413">
    <property type="entry name" value="lambda repressor-like DNA-binding domains"/>
    <property type="match status" value="1"/>
</dbReference>
<protein>
    <submittedName>
        <fullName evidence="3">Transcriptional regulator with XRE-family HTH domain</fullName>
    </submittedName>
</protein>
<gene>
    <name evidence="3" type="ORF">ABIA52_000158</name>
</gene>
<evidence type="ECO:0000313" key="3">
    <source>
        <dbReference type="EMBL" id="MFK4637269.1"/>
    </source>
</evidence>